<dbReference type="SUPFAM" id="SSF56349">
    <property type="entry name" value="DNA breaking-rejoining enzymes"/>
    <property type="match status" value="1"/>
</dbReference>
<dbReference type="NCBIfam" id="TIGR02225">
    <property type="entry name" value="recomb_XerD"/>
    <property type="match status" value="1"/>
</dbReference>
<evidence type="ECO:0000256" key="5">
    <source>
        <dbReference type="ARBA" id="ARBA00022618"/>
    </source>
</evidence>
<dbReference type="GO" id="GO:0006313">
    <property type="term" value="P:DNA transposition"/>
    <property type="evidence" value="ECO:0007669"/>
    <property type="project" value="UniProtKB-UniRule"/>
</dbReference>
<dbReference type="PANTHER" id="PTHR30349">
    <property type="entry name" value="PHAGE INTEGRASE-RELATED"/>
    <property type="match status" value="1"/>
</dbReference>
<dbReference type="Proteomes" id="UP000051565">
    <property type="component" value="Unassembled WGS sequence"/>
</dbReference>
<keyword evidence="9 11" id="KW-0233">DNA recombination</keyword>
<accession>A0A0R2JPE2</accession>
<dbReference type="Gene3D" id="1.10.150.130">
    <property type="match status" value="1"/>
</dbReference>
<feature type="active site" evidence="11">
    <location>
        <position position="241"/>
    </location>
</feature>
<comment type="function">
    <text evidence="11">Site-specific tyrosine recombinase, which acts by catalyzing the cutting and rejoining of the recombining DNA molecules. The XerC-XerD complex is essential to convert dimers of the bacterial chromosome into monomers to permit their segregation at cell division. It also contributes to the segregational stability of plasmids.</text>
</comment>
<dbReference type="InterPro" id="IPR011932">
    <property type="entry name" value="Recomb_XerD"/>
</dbReference>
<dbReference type="Pfam" id="PF00589">
    <property type="entry name" value="Phage_integrase"/>
    <property type="match status" value="1"/>
</dbReference>
<dbReference type="InterPro" id="IPR013762">
    <property type="entry name" value="Integrase-like_cat_sf"/>
</dbReference>
<dbReference type="GO" id="GO:0051301">
    <property type="term" value="P:cell division"/>
    <property type="evidence" value="ECO:0007669"/>
    <property type="project" value="UniProtKB-KW"/>
</dbReference>
<feature type="active site" evidence="11">
    <location>
        <position position="267"/>
    </location>
</feature>
<comment type="caution">
    <text evidence="14">The sequence shown here is derived from an EMBL/GenBank/DDBJ whole genome shotgun (WGS) entry which is preliminary data.</text>
</comment>
<evidence type="ECO:0000256" key="4">
    <source>
        <dbReference type="ARBA" id="ARBA00022490"/>
    </source>
</evidence>
<gene>
    <name evidence="11" type="primary">xerD</name>
    <name evidence="14" type="ORF">IV52_GL000372</name>
</gene>
<keyword evidence="10 11" id="KW-0131">Cell cycle</keyword>
<dbReference type="Gene3D" id="1.10.443.10">
    <property type="entry name" value="Intergrase catalytic core"/>
    <property type="match status" value="1"/>
</dbReference>
<sequence length="295" mass="34494">MQNQIQDYLHYLLVERGLSDNSIKSYRQDLNDFENYLKKAHINSFAAVDQYEILSYLEFKKQSGKARNSIIHSVSSLRKFYQYLMRFKLITENPMNQIDTPKKGSHLPAVLTQKEVNLLMEMPNVNNKYGIRDRAILEILYATGLRVSELINLKLQDLHLEMNLIQTIGKGDKERIVPIDEIAIGWLEKYLNQIRSLLLKQRKSPYIFLNAHGSQLSRQSVWEKIKHYVSLAEIKKNVTPHTLRHTFATHLLENGADLRTVQELLGHSDISTTQIYTHVSHEHLTREYNKYHPRA</sequence>
<evidence type="ECO:0000256" key="6">
    <source>
        <dbReference type="ARBA" id="ARBA00022829"/>
    </source>
</evidence>
<dbReference type="CDD" id="cd00798">
    <property type="entry name" value="INT_XerDC_C"/>
    <property type="match status" value="1"/>
</dbReference>
<dbReference type="EMBL" id="JQBT01000032">
    <property type="protein sequence ID" value="KRN78968.1"/>
    <property type="molecule type" value="Genomic_DNA"/>
</dbReference>
<dbReference type="InterPro" id="IPR002104">
    <property type="entry name" value="Integrase_catalytic"/>
</dbReference>
<dbReference type="InterPro" id="IPR010998">
    <property type="entry name" value="Integrase_recombinase_N"/>
</dbReference>
<comment type="subunit">
    <text evidence="11">Forms a cyclic heterotetrameric complex composed of two molecules of XerC and two molecules of XerD.</text>
</comment>
<evidence type="ECO:0000313" key="14">
    <source>
        <dbReference type="EMBL" id="KRN78968.1"/>
    </source>
</evidence>
<dbReference type="RefSeq" id="WP_054646152.1">
    <property type="nucleotide sequence ID" value="NZ_FUXS01000001.1"/>
</dbReference>
<dbReference type="AlphaFoldDB" id="A0A0R2JPE2"/>
<evidence type="ECO:0000259" key="13">
    <source>
        <dbReference type="PROSITE" id="PS51900"/>
    </source>
</evidence>
<name>A0A0R2JPE2_9LACO</name>
<keyword evidence="7 11" id="KW-0229">DNA integration</keyword>
<dbReference type="PROSITE" id="PS51898">
    <property type="entry name" value="TYR_RECOMBINASE"/>
    <property type="match status" value="1"/>
</dbReference>
<feature type="active site" evidence="11">
    <location>
        <position position="244"/>
    </location>
</feature>
<reference evidence="14 15" key="1">
    <citation type="journal article" date="2015" name="Genome Announc.">
        <title>Expanding the biotechnology potential of lactobacilli through comparative genomics of 213 strains and associated genera.</title>
        <authorList>
            <person name="Sun Z."/>
            <person name="Harris H.M."/>
            <person name="McCann A."/>
            <person name="Guo C."/>
            <person name="Argimon S."/>
            <person name="Zhang W."/>
            <person name="Yang X."/>
            <person name="Jeffery I.B."/>
            <person name="Cooney J.C."/>
            <person name="Kagawa T.F."/>
            <person name="Liu W."/>
            <person name="Song Y."/>
            <person name="Salvetti E."/>
            <person name="Wrobel A."/>
            <person name="Rasinkangas P."/>
            <person name="Parkhill J."/>
            <person name="Rea M.C."/>
            <person name="O'Sullivan O."/>
            <person name="Ritari J."/>
            <person name="Douillard F.P."/>
            <person name="Paul Ross R."/>
            <person name="Yang R."/>
            <person name="Briner A.E."/>
            <person name="Felis G.E."/>
            <person name="de Vos W.M."/>
            <person name="Barrangou R."/>
            <person name="Klaenhammer T.R."/>
            <person name="Caufield P.W."/>
            <person name="Cui Y."/>
            <person name="Zhang H."/>
            <person name="O'Toole P.W."/>
        </authorList>
    </citation>
    <scope>NUCLEOTIDE SEQUENCE [LARGE SCALE GENOMIC DNA]</scope>
    <source>
        <strain evidence="14 15">DSM 20690</strain>
    </source>
</reference>
<dbReference type="GeneID" id="61250252"/>
<evidence type="ECO:0000256" key="9">
    <source>
        <dbReference type="ARBA" id="ARBA00023172"/>
    </source>
</evidence>
<keyword evidence="5 11" id="KW-0132">Cell division</keyword>
<dbReference type="GO" id="GO:0009037">
    <property type="term" value="F:tyrosine-based site-specific recombinase activity"/>
    <property type="evidence" value="ECO:0007669"/>
    <property type="project" value="UniProtKB-UniRule"/>
</dbReference>
<dbReference type="NCBIfam" id="NF001399">
    <property type="entry name" value="PRK00283.1"/>
    <property type="match status" value="1"/>
</dbReference>
<dbReference type="PATRIC" id="fig|1122148.6.peg.391"/>
<dbReference type="GO" id="GO:0005737">
    <property type="term" value="C:cytoplasm"/>
    <property type="evidence" value="ECO:0007669"/>
    <property type="project" value="UniProtKB-SubCell"/>
</dbReference>
<evidence type="ECO:0000256" key="8">
    <source>
        <dbReference type="ARBA" id="ARBA00023125"/>
    </source>
</evidence>
<dbReference type="HAMAP" id="MF_01807">
    <property type="entry name" value="Recomb_XerD"/>
    <property type="match status" value="1"/>
</dbReference>
<evidence type="ECO:0000313" key="15">
    <source>
        <dbReference type="Proteomes" id="UP000051565"/>
    </source>
</evidence>
<dbReference type="HAMAP" id="MF_01808">
    <property type="entry name" value="Recomb_XerC_XerD"/>
    <property type="match status" value="1"/>
</dbReference>
<evidence type="ECO:0000256" key="7">
    <source>
        <dbReference type="ARBA" id="ARBA00022908"/>
    </source>
</evidence>
<evidence type="ECO:0000256" key="1">
    <source>
        <dbReference type="ARBA" id="ARBA00004496"/>
    </source>
</evidence>
<keyword evidence="8 11" id="KW-0238">DNA-binding</keyword>
<dbReference type="InterPro" id="IPR044068">
    <property type="entry name" value="CB"/>
</dbReference>
<dbReference type="Pfam" id="PF02899">
    <property type="entry name" value="Phage_int_SAM_1"/>
    <property type="match status" value="1"/>
</dbReference>
<evidence type="ECO:0000259" key="12">
    <source>
        <dbReference type="PROSITE" id="PS51898"/>
    </source>
</evidence>
<dbReference type="InterPro" id="IPR023009">
    <property type="entry name" value="Tyrosine_recombinase_XerC/XerD"/>
</dbReference>
<keyword evidence="4 11" id="KW-0963">Cytoplasm</keyword>
<keyword evidence="6 11" id="KW-0159">Chromosome partition</keyword>
<comment type="subcellular location">
    <subcellularLocation>
        <location evidence="1 11">Cytoplasm</location>
    </subcellularLocation>
</comment>
<evidence type="ECO:0000256" key="11">
    <source>
        <dbReference type="HAMAP-Rule" id="MF_01807"/>
    </source>
</evidence>
<feature type="active site" description="O-(3'-phospho-DNA)-tyrosine intermediate" evidence="11">
    <location>
        <position position="276"/>
    </location>
</feature>
<feature type="active site" evidence="11">
    <location>
        <position position="146"/>
    </location>
</feature>
<keyword evidence="15" id="KW-1185">Reference proteome</keyword>
<dbReference type="NCBIfam" id="NF040815">
    <property type="entry name" value="recomb_XerA_Arch"/>
    <property type="match status" value="1"/>
</dbReference>
<proteinExistence type="inferred from homology"/>
<dbReference type="InterPro" id="IPR004107">
    <property type="entry name" value="Integrase_SAM-like_N"/>
</dbReference>
<dbReference type="STRING" id="53444.AYR59_05305"/>
<dbReference type="InterPro" id="IPR050090">
    <property type="entry name" value="Tyrosine_recombinase_XerCD"/>
</dbReference>
<organism evidence="14 15">
    <name type="scientific">Fructilactobacillus lindneri DSM 20690 = JCM 11027</name>
    <dbReference type="NCBI Taxonomy" id="1122148"/>
    <lineage>
        <taxon>Bacteria</taxon>
        <taxon>Bacillati</taxon>
        <taxon>Bacillota</taxon>
        <taxon>Bacilli</taxon>
        <taxon>Lactobacillales</taxon>
        <taxon>Lactobacillaceae</taxon>
        <taxon>Fructilactobacillus</taxon>
    </lineage>
</organism>
<dbReference type="InterPro" id="IPR011010">
    <property type="entry name" value="DNA_brk_join_enz"/>
</dbReference>
<feature type="domain" description="Tyr recombinase" evidence="12">
    <location>
        <begin position="106"/>
        <end position="289"/>
    </location>
</feature>
<feature type="active site" evidence="11">
    <location>
        <position position="170"/>
    </location>
</feature>
<dbReference type="PANTHER" id="PTHR30349:SF81">
    <property type="entry name" value="TYROSINE RECOMBINASE XERC"/>
    <property type="match status" value="1"/>
</dbReference>
<evidence type="ECO:0000256" key="3">
    <source>
        <dbReference type="ARBA" id="ARBA00015810"/>
    </source>
</evidence>
<protein>
    <recommendedName>
        <fullName evidence="3 11">Tyrosine recombinase XerD</fullName>
    </recommendedName>
</protein>
<dbReference type="OrthoDB" id="9801717at2"/>
<evidence type="ECO:0000256" key="10">
    <source>
        <dbReference type="ARBA" id="ARBA00023306"/>
    </source>
</evidence>
<comment type="similarity">
    <text evidence="2 11">Belongs to the 'phage' integrase family. XerD subfamily.</text>
</comment>
<dbReference type="GO" id="GO:0007059">
    <property type="term" value="P:chromosome segregation"/>
    <property type="evidence" value="ECO:0007669"/>
    <property type="project" value="UniProtKB-UniRule"/>
</dbReference>
<feature type="domain" description="Core-binding (CB)" evidence="13">
    <location>
        <begin position="1"/>
        <end position="85"/>
    </location>
</feature>
<evidence type="ECO:0000256" key="2">
    <source>
        <dbReference type="ARBA" id="ARBA00010450"/>
    </source>
</evidence>
<dbReference type="PROSITE" id="PS51900">
    <property type="entry name" value="CB"/>
    <property type="match status" value="1"/>
</dbReference>
<dbReference type="GO" id="GO:0003677">
    <property type="term" value="F:DNA binding"/>
    <property type="evidence" value="ECO:0007669"/>
    <property type="project" value="UniProtKB-UniRule"/>
</dbReference>